<dbReference type="GO" id="GO:0030170">
    <property type="term" value="F:pyridoxal phosphate binding"/>
    <property type="evidence" value="ECO:0007669"/>
    <property type="project" value="InterPro"/>
</dbReference>
<keyword evidence="3 4" id="KW-0808">Transferase</keyword>
<proteinExistence type="inferred from homology"/>
<dbReference type="Gene3D" id="3.40.640.10">
    <property type="entry name" value="Type I PLP-dependent aspartate aminotransferase-like (Major domain)"/>
    <property type="match status" value="1"/>
</dbReference>
<protein>
    <recommendedName>
        <fullName evidence="4">Aminotransferase</fullName>
        <ecNumber evidence="4">2.6.1.-</ecNumber>
    </recommendedName>
</protein>
<organism evidence="6 7">
    <name type="scientific">Bauldia litoralis</name>
    <dbReference type="NCBI Taxonomy" id="665467"/>
    <lineage>
        <taxon>Bacteria</taxon>
        <taxon>Pseudomonadati</taxon>
        <taxon>Pseudomonadota</taxon>
        <taxon>Alphaproteobacteria</taxon>
        <taxon>Hyphomicrobiales</taxon>
        <taxon>Kaistiaceae</taxon>
        <taxon>Bauldia</taxon>
    </lineage>
</organism>
<evidence type="ECO:0000256" key="1">
    <source>
        <dbReference type="ARBA" id="ARBA00001933"/>
    </source>
</evidence>
<dbReference type="InterPro" id="IPR050881">
    <property type="entry name" value="LL-DAP_aminotransferase"/>
</dbReference>
<dbReference type="Proteomes" id="UP000199071">
    <property type="component" value="Unassembled WGS sequence"/>
</dbReference>
<dbReference type="Pfam" id="PF00155">
    <property type="entry name" value="Aminotran_1_2"/>
    <property type="match status" value="1"/>
</dbReference>
<dbReference type="PANTHER" id="PTHR42832:SF1">
    <property type="entry name" value="GLUTAMATE-PYRUVATE AMINOTRANSFERASE ALAC"/>
    <property type="match status" value="1"/>
</dbReference>
<dbReference type="CDD" id="cd00609">
    <property type="entry name" value="AAT_like"/>
    <property type="match status" value="1"/>
</dbReference>
<dbReference type="PANTHER" id="PTHR42832">
    <property type="entry name" value="AMINO ACID AMINOTRANSFERASE"/>
    <property type="match status" value="1"/>
</dbReference>
<dbReference type="InterPro" id="IPR004839">
    <property type="entry name" value="Aminotransferase_I/II_large"/>
</dbReference>
<feature type="domain" description="Aminotransferase class I/classII large" evidence="5">
    <location>
        <begin position="31"/>
        <end position="374"/>
    </location>
</feature>
<accession>A0A1G6B3Y6</accession>
<evidence type="ECO:0000256" key="3">
    <source>
        <dbReference type="ARBA" id="ARBA00022679"/>
    </source>
</evidence>
<dbReference type="InterPro" id="IPR004838">
    <property type="entry name" value="NHTrfase_class1_PyrdxlP-BS"/>
</dbReference>
<evidence type="ECO:0000256" key="2">
    <source>
        <dbReference type="ARBA" id="ARBA00022576"/>
    </source>
</evidence>
<dbReference type="InterPro" id="IPR015421">
    <property type="entry name" value="PyrdxlP-dep_Trfase_major"/>
</dbReference>
<keyword evidence="7" id="KW-1185">Reference proteome</keyword>
<dbReference type="EMBL" id="FMXQ01000002">
    <property type="protein sequence ID" value="SDB15239.1"/>
    <property type="molecule type" value="Genomic_DNA"/>
</dbReference>
<dbReference type="NCBIfam" id="NF006604">
    <property type="entry name" value="PRK09148.1"/>
    <property type="match status" value="1"/>
</dbReference>
<dbReference type="RefSeq" id="WP_090875434.1">
    <property type="nucleotide sequence ID" value="NZ_FMXQ01000002.1"/>
</dbReference>
<dbReference type="Gene3D" id="3.90.1150.10">
    <property type="entry name" value="Aspartate Aminotransferase, domain 1"/>
    <property type="match status" value="1"/>
</dbReference>
<dbReference type="PROSITE" id="PS00105">
    <property type="entry name" value="AA_TRANSFER_CLASS_1"/>
    <property type="match status" value="1"/>
</dbReference>
<dbReference type="InterPro" id="IPR015424">
    <property type="entry name" value="PyrdxlP-dep_Trfase"/>
</dbReference>
<dbReference type="SUPFAM" id="SSF53383">
    <property type="entry name" value="PLP-dependent transferases"/>
    <property type="match status" value="1"/>
</dbReference>
<dbReference type="STRING" id="665467.SAMN02982931_01186"/>
<dbReference type="OrthoDB" id="8109430at2"/>
<evidence type="ECO:0000259" key="5">
    <source>
        <dbReference type="Pfam" id="PF00155"/>
    </source>
</evidence>
<comment type="similarity">
    <text evidence="4">Belongs to the class-I pyridoxal-phosphate-dependent aminotransferase family.</text>
</comment>
<reference evidence="6 7" key="1">
    <citation type="submission" date="2016-10" db="EMBL/GenBank/DDBJ databases">
        <authorList>
            <person name="de Groot N.N."/>
        </authorList>
    </citation>
    <scope>NUCLEOTIDE SEQUENCE [LARGE SCALE GENOMIC DNA]</scope>
    <source>
        <strain evidence="6 7">ATCC 35022</strain>
    </source>
</reference>
<evidence type="ECO:0000256" key="4">
    <source>
        <dbReference type="RuleBase" id="RU000481"/>
    </source>
</evidence>
<gene>
    <name evidence="6" type="ORF">SAMN02982931_01186</name>
</gene>
<evidence type="ECO:0000313" key="6">
    <source>
        <dbReference type="EMBL" id="SDB15239.1"/>
    </source>
</evidence>
<dbReference type="AlphaFoldDB" id="A0A1G6B3Y6"/>
<keyword evidence="2 4" id="KW-0032">Aminotransferase</keyword>
<sequence>MNEFYSVRRLPPYVFEQVNRLKARARAGGADIVDLGMGNPDLPTPAHIVEKLADTARRGDTHGYSASRGINGLRRAQAAYYDRRFGVKVDPDSQVIVTIGSKEGFANMAQAITGPGDVVLCPNPSYPIHGFGFLMAGGVIRALPAAPNEDYFRALERAVMHSIPKPLAVVVCYPSNPTAHVADLDFYRDLVSFARRNELIVLSDLAYSEVYFDGNPPPSILQAPGAMDVAVEFTSMSKTFSMAGWRIGFAVGNERLIAALGRVKSYLDYGAFTPVQVAAAAALNGPQECIDEMRAVYQRRRDVMVDCFGRAGWEIPPPAASMFAWAPIPEKFRGLGSLEFSKLLIEKADVAVAPGIGFGEHGDDYVRIALVENEQRIRQAGRNLRRFLESADKTLHNVVPLSAAR</sequence>
<dbReference type="GO" id="GO:0008483">
    <property type="term" value="F:transaminase activity"/>
    <property type="evidence" value="ECO:0007669"/>
    <property type="project" value="UniProtKB-KW"/>
</dbReference>
<name>A0A1G6B3Y6_9HYPH</name>
<dbReference type="EC" id="2.6.1.-" evidence="4"/>
<dbReference type="InterPro" id="IPR015422">
    <property type="entry name" value="PyrdxlP-dep_Trfase_small"/>
</dbReference>
<comment type="cofactor">
    <cofactor evidence="1 4">
        <name>pyridoxal 5'-phosphate</name>
        <dbReference type="ChEBI" id="CHEBI:597326"/>
    </cofactor>
</comment>
<evidence type="ECO:0000313" key="7">
    <source>
        <dbReference type="Proteomes" id="UP000199071"/>
    </source>
</evidence>